<keyword evidence="2 5" id="KW-0418">Kinase</keyword>
<feature type="region of interest" description="Disordered" evidence="3">
    <location>
        <begin position="1"/>
        <end position="26"/>
    </location>
</feature>
<protein>
    <submittedName>
        <fullName evidence="5">Sugar/nucleoside kinase (Ribokinase family)</fullName>
    </submittedName>
</protein>
<feature type="domain" description="Carbohydrate kinase PfkB" evidence="4">
    <location>
        <begin position="205"/>
        <end position="322"/>
    </location>
</feature>
<keyword evidence="6" id="KW-1185">Reference proteome</keyword>
<evidence type="ECO:0000259" key="4">
    <source>
        <dbReference type="Pfam" id="PF00294"/>
    </source>
</evidence>
<feature type="domain" description="Carbohydrate kinase PfkB" evidence="4">
    <location>
        <begin position="39"/>
        <end position="147"/>
    </location>
</feature>
<dbReference type="PANTHER" id="PTHR10584">
    <property type="entry name" value="SUGAR KINASE"/>
    <property type="match status" value="1"/>
</dbReference>
<evidence type="ECO:0000256" key="2">
    <source>
        <dbReference type="ARBA" id="ARBA00022777"/>
    </source>
</evidence>
<dbReference type="Gene3D" id="3.40.1190.20">
    <property type="match status" value="1"/>
</dbReference>
<proteinExistence type="predicted"/>
<keyword evidence="1" id="KW-0808">Transferase</keyword>
<comment type="caution">
    <text evidence="5">The sequence shown here is derived from an EMBL/GenBank/DDBJ whole genome shotgun (WGS) entry which is preliminary data.</text>
</comment>
<dbReference type="InterPro" id="IPR029056">
    <property type="entry name" value="Ribokinase-like"/>
</dbReference>
<dbReference type="EMBL" id="JACBZP010000001">
    <property type="protein sequence ID" value="NYI66061.1"/>
    <property type="molecule type" value="Genomic_DNA"/>
</dbReference>
<evidence type="ECO:0000313" key="6">
    <source>
        <dbReference type="Proteomes" id="UP000539111"/>
    </source>
</evidence>
<reference evidence="5 6" key="1">
    <citation type="submission" date="2020-07" db="EMBL/GenBank/DDBJ databases">
        <title>Sequencing the genomes of 1000 actinobacteria strains.</title>
        <authorList>
            <person name="Klenk H.-P."/>
        </authorList>
    </citation>
    <scope>NUCLEOTIDE SEQUENCE [LARGE SCALE GENOMIC DNA]</scope>
    <source>
        <strain evidence="5 6">DSM 26341</strain>
    </source>
</reference>
<sequence length="383" mass="40822">MVSRGQGDERLAEQTPLVGEPHDPLSKLRSGIPGESFDLALVGNVFYDIVFTGLPHAPEPGSEVHAEGMGSCPGGVANLAVAAARLGLRTTLASSFGEDLYGDFCWETLESGERIDLSSSRRIPAWHSPVTVSVAHSSDRSMITHEHDSPIATDELTAGLPSSRAVFVELEEELPGWARKRAADGALVFGGTGWDSSGTWSADNLDGLSDCHAFLPNSSEAMRCTGKDTPEAALRALSELVPLAVITRGHRGAIAIDSSTGEQAEVEGLVMDAIDPTGAGDVFSAALIVGTLAGWDLVQRLRMANLCAAMSVQYIGGSLSAPGWADVALWYTHMRAVGDRRLREEYEFLGDLIPLEWRPTSDRRSTATLGLRPYPATAKETHS</sequence>
<gene>
    <name evidence="5" type="ORF">BJY26_000367</name>
</gene>
<dbReference type="GO" id="GO:0016301">
    <property type="term" value="F:kinase activity"/>
    <property type="evidence" value="ECO:0007669"/>
    <property type="project" value="UniProtKB-KW"/>
</dbReference>
<dbReference type="Proteomes" id="UP000539111">
    <property type="component" value="Unassembled WGS sequence"/>
</dbReference>
<dbReference type="PROSITE" id="PS00584">
    <property type="entry name" value="PFKB_KINASES_2"/>
    <property type="match status" value="1"/>
</dbReference>
<dbReference type="InterPro" id="IPR002173">
    <property type="entry name" value="Carboh/pur_kinase_PfkB_CS"/>
</dbReference>
<dbReference type="InterPro" id="IPR011611">
    <property type="entry name" value="PfkB_dom"/>
</dbReference>
<name>A0A7Z0A9G7_9MICO</name>
<evidence type="ECO:0000313" key="5">
    <source>
        <dbReference type="EMBL" id="NYI66061.1"/>
    </source>
</evidence>
<dbReference type="RefSeq" id="WP_179425165.1">
    <property type="nucleotide sequence ID" value="NZ_JACBZP010000001.1"/>
</dbReference>
<accession>A0A7Z0A9G7</accession>
<evidence type="ECO:0000256" key="1">
    <source>
        <dbReference type="ARBA" id="ARBA00022679"/>
    </source>
</evidence>
<dbReference type="Pfam" id="PF00294">
    <property type="entry name" value="PfkB"/>
    <property type="match status" value="2"/>
</dbReference>
<dbReference type="AlphaFoldDB" id="A0A7Z0A9G7"/>
<evidence type="ECO:0000256" key="3">
    <source>
        <dbReference type="SAM" id="MobiDB-lite"/>
    </source>
</evidence>
<organism evidence="5 6">
    <name type="scientific">Spelaeicoccus albus</name>
    <dbReference type="NCBI Taxonomy" id="1280376"/>
    <lineage>
        <taxon>Bacteria</taxon>
        <taxon>Bacillati</taxon>
        <taxon>Actinomycetota</taxon>
        <taxon>Actinomycetes</taxon>
        <taxon>Micrococcales</taxon>
        <taxon>Brevibacteriaceae</taxon>
        <taxon>Spelaeicoccus</taxon>
    </lineage>
</organism>
<feature type="compositionally biased region" description="Basic and acidic residues" evidence="3">
    <location>
        <begin position="1"/>
        <end position="12"/>
    </location>
</feature>
<dbReference type="SUPFAM" id="SSF53613">
    <property type="entry name" value="Ribokinase-like"/>
    <property type="match status" value="1"/>
</dbReference>
<dbReference type="PANTHER" id="PTHR10584:SF166">
    <property type="entry name" value="RIBOKINASE"/>
    <property type="match status" value="1"/>
</dbReference>